<reference evidence="1 2" key="1">
    <citation type="journal article" date="2022" name="DNA Res.">
        <title>Chromosomal-level genome assembly of the orchid tree Bauhinia variegata (Leguminosae; Cercidoideae) supports the allotetraploid origin hypothesis of Bauhinia.</title>
        <authorList>
            <person name="Zhong Y."/>
            <person name="Chen Y."/>
            <person name="Zheng D."/>
            <person name="Pang J."/>
            <person name="Liu Y."/>
            <person name="Luo S."/>
            <person name="Meng S."/>
            <person name="Qian L."/>
            <person name="Wei D."/>
            <person name="Dai S."/>
            <person name="Zhou R."/>
        </authorList>
    </citation>
    <scope>NUCLEOTIDE SEQUENCE [LARGE SCALE GENOMIC DNA]</scope>
    <source>
        <strain evidence="1">BV-YZ2020</strain>
    </source>
</reference>
<gene>
    <name evidence="1" type="ORF">L6164_004137</name>
</gene>
<proteinExistence type="predicted"/>
<dbReference type="Proteomes" id="UP000828941">
    <property type="component" value="Chromosome 2"/>
</dbReference>
<dbReference type="EMBL" id="CM039427">
    <property type="protein sequence ID" value="KAI4355356.1"/>
    <property type="molecule type" value="Genomic_DNA"/>
</dbReference>
<accession>A0ACB9Q3Q4</accession>
<keyword evidence="2" id="KW-1185">Reference proteome</keyword>
<evidence type="ECO:0000313" key="2">
    <source>
        <dbReference type="Proteomes" id="UP000828941"/>
    </source>
</evidence>
<protein>
    <submittedName>
        <fullName evidence="1">Uncharacterized protein</fullName>
    </submittedName>
</protein>
<evidence type="ECO:0000313" key="1">
    <source>
        <dbReference type="EMBL" id="KAI4355356.1"/>
    </source>
</evidence>
<comment type="caution">
    <text evidence="1">The sequence shown here is derived from an EMBL/GenBank/DDBJ whole genome shotgun (WGS) entry which is preliminary data.</text>
</comment>
<name>A0ACB9Q3Q4_BAUVA</name>
<organism evidence="1 2">
    <name type="scientific">Bauhinia variegata</name>
    <name type="common">Purple orchid tree</name>
    <name type="synonym">Phanera variegata</name>
    <dbReference type="NCBI Taxonomy" id="167791"/>
    <lineage>
        <taxon>Eukaryota</taxon>
        <taxon>Viridiplantae</taxon>
        <taxon>Streptophyta</taxon>
        <taxon>Embryophyta</taxon>
        <taxon>Tracheophyta</taxon>
        <taxon>Spermatophyta</taxon>
        <taxon>Magnoliopsida</taxon>
        <taxon>eudicotyledons</taxon>
        <taxon>Gunneridae</taxon>
        <taxon>Pentapetalae</taxon>
        <taxon>rosids</taxon>
        <taxon>fabids</taxon>
        <taxon>Fabales</taxon>
        <taxon>Fabaceae</taxon>
        <taxon>Cercidoideae</taxon>
        <taxon>Cercideae</taxon>
        <taxon>Bauhiniinae</taxon>
        <taxon>Bauhinia</taxon>
    </lineage>
</organism>
<sequence>MGEEHELDKQHKKKKGMKGKTKKGSVGFDRDYSSKAATGARSNGSFKGRKNVQHDNSLASTSHIRKQVDPETAQYFSEIANIFESTGVDLEERSVICGNALEETRGKEFELATDYIISHTLQALLEGCDVDHLCGFLRSCAKDFPSIAMDRSGSHVAETAIKSLATHLQDQEVHHVIEEALTMICKVIAADPVNMMCDCYGSHVLRSLLCLCKGVELEKFEYYHGVSKSLSKAERLNSKVLKGDHASNFLPGFPNVLKLLVSEMLKCVMKYNKTLQVDQYGSSVLQTVLKLLASDDEELLYAIPILLGCNEKNISEGNFIEATRVRELLNFLKETSFSHLMEVILEAAPDALYDEMFTKIFRNSLFELSSHHCGNFVVQALISHAKNKDQMELLWEELGPNVEQLFKLGRSGVITALIAASERLQIHEEKSCQFLAAAVHSADESPKWIVPRLLFLDSYFTYGDKSNWSWPSVGKMHTMGSLILQIVFRFRSEYIEPYIKSIISMEPSHLLEAAKNRGGSHVIESFLSSGASEKQKLKLAKKLKGHLGELALHPSGYFAVDKLFTLSDLSLKEAITQELMAVRSELSKTKHGPYLLRKLDMDGFVARPDHWRSKQASKESTYKEFHAMFGSGGTKSAKKGGFLADTSKHKSHPSNLKEVRKEIHKSLSSSVPFLSMSGRKRKSEKAKPKSNKDTQMGGDDKNSNREKKRSDKKKHKGGSDNVGTAKKRHRDDNFHEAPQKKLKP</sequence>